<dbReference type="InParanoid" id="A0A673AFS9"/>
<evidence type="ECO:0000313" key="5">
    <source>
        <dbReference type="Proteomes" id="UP000472271"/>
    </source>
</evidence>
<proteinExistence type="predicted"/>
<feature type="region of interest" description="Disordered" evidence="3">
    <location>
        <begin position="587"/>
        <end position="620"/>
    </location>
</feature>
<keyword evidence="1" id="KW-0808">Transferase</keyword>
<dbReference type="InterPro" id="IPR019410">
    <property type="entry name" value="Methyltransf_16"/>
</dbReference>
<dbReference type="GO" id="GO:0008168">
    <property type="term" value="F:methyltransferase activity"/>
    <property type="evidence" value="ECO:0007669"/>
    <property type="project" value="UniProtKB-KW"/>
</dbReference>
<keyword evidence="5" id="KW-1185">Reference proteome</keyword>
<dbReference type="GO" id="GO:0032259">
    <property type="term" value="P:methylation"/>
    <property type="evidence" value="ECO:0007669"/>
    <property type="project" value="UniProtKB-KW"/>
</dbReference>
<dbReference type="OrthoDB" id="413520at2759"/>
<dbReference type="RefSeq" id="XP_029978438.1">
    <property type="nucleotide sequence ID" value="XM_030122578.1"/>
</dbReference>
<feature type="compositionally biased region" description="Acidic residues" evidence="3">
    <location>
        <begin position="636"/>
        <end position="656"/>
    </location>
</feature>
<dbReference type="SUPFAM" id="SSF53335">
    <property type="entry name" value="S-adenosyl-L-methionine-dependent methyltransferases"/>
    <property type="match status" value="3"/>
</dbReference>
<dbReference type="Proteomes" id="UP000472271">
    <property type="component" value="Chromosome 3"/>
</dbReference>
<feature type="compositionally biased region" description="Acidic residues" evidence="3">
    <location>
        <begin position="297"/>
        <end position="312"/>
    </location>
</feature>
<protein>
    <submittedName>
        <fullName evidence="4">Uncharacterized LOC115410785</fullName>
    </submittedName>
</protein>
<name>A0A673AFS9_9TELE</name>
<dbReference type="CTD" id="100149425"/>
<gene>
    <name evidence="4" type="primary">LOC115410785</name>
</gene>
<dbReference type="Pfam" id="PF10294">
    <property type="entry name" value="Methyltransf_16"/>
    <property type="match status" value="3"/>
</dbReference>
<dbReference type="PANTHER" id="PTHR14614">
    <property type="entry name" value="HEPATOCELLULAR CARCINOMA-ASSOCIATED ANTIGEN"/>
    <property type="match status" value="1"/>
</dbReference>
<feature type="compositionally biased region" description="Acidic residues" evidence="3">
    <location>
        <begin position="588"/>
        <end position="601"/>
    </location>
</feature>
<dbReference type="PANTHER" id="PTHR14614:SF13">
    <property type="entry name" value="PROTEIN-LYSINE METHYLTRANSFERASE METTL21C"/>
    <property type="match status" value="1"/>
</dbReference>
<reference evidence="4" key="3">
    <citation type="submission" date="2025-09" db="UniProtKB">
        <authorList>
            <consortium name="Ensembl"/>
        </authorList>
    </citation>
    <scope>IDENTIFICATION</scope>
</reference>
<evidence type="ECO:0000256" key="2">
    <source>
        <dbReference type="ARBA" id="ARBA00022691"/>
    </source>
</evidence>
<feature type="compositionally biased region" description="Acidic residues" evidence="3">
    <location>
        <begin position="18"/>
        <end position="40"/>
    </location>
</feature>
<keyword evidence="2" id="KW-0949">S-adenosyl-L-methionine</keyword>
<accession>A0A673AFS9</accession>
<feature type="compositionally biased region" description="Basic and acidic residues" evidence="3">
    <location>
        <begin position="313"/>
        <end position="333"/>
    </location>
</feature>
<feature type="region of interest" description="Disordered" evidence="3">
    <location>
        <begin position="636"/>
        <end position="667"/>
    </location>
</feature>
<feature type="compositionally biased region" description="Basic and acidic residues" evidence="3">
    <location>
        <begin position="269"/>
        <end position="296"/>
    </location>
</feature>
<dbReference type="InterPro" id="IPR029063">
    <property type="entry name" value="SAM-dependent_MTases_sf"/>
</dbReference>
<feature type="compositionally biased region" description="Basic and acidic residues" evidence="3">
    <location>
        <begin position="602"/>
        <end position="612"/>
    </location>
</feature>
<feature type="region of interest" description="Disordered" evidence="3">
    <location>
        <begin position="261"/>
        <end position="367"/>
    </location>
</feature>
<evidence type="ECO:0000313" key="4">
    <source>
        <dbReference type="Ensembl" id="ENSSORP00005028111.1"/>
    </source>
</evidence>
<evidence type="ECO:0000256" key="1">
    <source>
        <dbReference type="ARBA" id="ARBA00022603"/>
    </source>
</evidence>
<dbReference type="CDD" id="cd02440">
    <property type="entry name" value="AdoMet_MTases"/>
    <property type="match status" value="3"/>
</dbReference>
<keyword evidence="1" id="KW-0489">Methyltransferase</keyword>
<dbReference type="Ensembl" id="ENSSORT00005028914.1">
    <property type="protein sequence ID" value="ENSSORP00005028111.1"/>
    <property type="gene ID" value="ENSSORG00005013456.1"/>
</dbReference>
<reference evidence="4" key="1">
    <citation type="submission" date="2019-06" db="EMBL/GenBank/DDBJ databases">
        <authorList>
            <consortium name="Wellcome Sanger Institute Data Sharing"/>
        </authorList>
    </citation>
    <scope>NUCLEOTIDE SEQUENCE [LARGE SCALE GENOMIC DNA]</scope>
</reference>
<dbReference type="AlphaFoldDB" id="A0A673AFS9"/>
<feature type="region of interest" description="Disordered" evidence="3">
    <location>
        <begin position="1"/>
        <end position="47"/>
    </location>
</feature>
<dbReference type="GeneID" id="115410785"/>
<dbReference type="Gene3D" id="3.40.50.150">
    <property type="entry name" value="Vaccinia Virus protein VP39"/>
    <property type="match status" value="3"/>
</dbReference>
<organism evidence="4 5">
    <name type="scientific">Sphaeramia orbicularis</name>
    <name type="common">orbiculate cardinalfish</name>
    <dbReference type="NCBI Taxonomy" id="375764"/>
    <lineage>
        <taxon>Eukaryota</taxon>
        <taxon>Metazoa</taxon>
        <taxon>Chordata</taxon>
        <taxon>Craniata</taxon>
        <taxon>Vertebrata</taxon>
        <taxon>Euteleostomi</taxon>
        <taxon>Actinopterygii</taxon>
        <taxon>Neopterygii</taxon>
        <taxon>Teleostei</taxon>
        <taxon>Neoteleostei</taxon>
        <taxon>Acanthomorphata</taxon>
        <taxon>Gobiaria</taxon>
        <taxon>Kurtiformes</taxon>
        <taxon>Apogonoidei</taxon>
        <taxon>Apogonidae</taxon>
        <taxon>Apogoninae</taxon>
        <taxon>Sphaeramia</taxon>
    </lineage>
</organism>
<feature type="compositionally biased region" description="Acidic residues" evidence="3">
    <location>
        <begin position="334"/>
        <end position="356"/>
    </location>
</feature>
<sequence length="898" mass="101199">METLSTYLVEETSHVRSEEEEEEEEEEEDDSDEEKDDSCIDESAVQKQQRPAWAPHFFFILDKEVYNYVGQQIVIEEAVDSYGGMIWPAALALSQYLESHSEQLSLVDKTVLELGAGVGLVSIVAALLGAWVTATDLSDVLSNLRVNLSRNTRGRCRHTPQVAVLSWGYNLKDTYPTSVYHYDYVLASDVVYHHDFLDELLATMKHFCQPGTTLIWANKVRMECDMRFTKNFLKAFHTSLLFDDGDMKIYMATCKEEEAVGDMGLDIQDPLRKEEDENDKEKLEEEKQREVERKEENDGDGDGAGDGDEDDKEYCRDKPITNKDVAEEAHLENSEEQEDSEEDETGDEDDKDDEMDKPDSVTDGNVNRQVQIQQTAAQPNKVSDLKFGTFSGFDKDIYHYVGQDIAIRESIDSFGAVMWPAALALCSFLDNNRERVNLKDKKVLELGAGTGLVSIVASLLGAAVTATDLRDVLGNLRANVMRNTRGCCRHTPQVEVLSWSYDLKDTHPTSVYRYDYVLAADVVYHHDFLDELLVTMKHFCQPGTTLIWANKIRMVNDQTFVEDFKKAFHTSLLVSDGDMKIFMGTCREEEEEEEGDGEDEEKEKQNDAGPKEENDEDGQQYCRDKVVEHIDVVEEACVEGGEGQENEDDEDDEEDETNKPNSIGSCCETTTGDDNITGQVQIQQTAAQPNKVSNWKPGTISGFDKDIYHYVGQDIVIRESIDSFGAVMWPAALALCSFLDNNTQNVNLKDKKVLELGAGTGLVSIVASLLGASVTSTDLPDVLGNLRFNVIKNTSGHCRHTPQVEVLSWGHDIKHTHPTSVYRYDYVLAADVVYHHDFLDELLVTMKHFCQPGTTLIWANKIRMVNDVTFVEDFKKAFHTRLLVSDGDMKIFMGTCKE</sequence>
<evidence type="ECO:0000256" key="3">
    <source>
        <dbReference type="SAM" id="MobiDB-lite"/>
    </source>
</evidence>
<reference evidence="4" key="2">
    <citation type="submission" date="2025-08" db="UniProtKB">
        <authorList>
            <consortium name="Ensembl"/>
        </authorList>
    </citation>
    <scope>IDENTIFICATION</scope>
</reference>